<evidence type="ECO:0000256" key="1">
    <source>
        <dbReference type="ARBA" id="ARBA00004141"/>
    </source>
</evidence>
<evidence type="ECO:0000256" key="3">
    <source>
        <dbReference type="ARBA" id="ARBA00022692"/>
    </source>
</evidence>
<reference evidence="8" key="1">
    <citation type="submission" date="2019-12" db="EMBL/GenBank/DDBJ databases">
        <authorList>
            <person name="Awala S.I."/>
            <person name="Rhee S.K."/>
        </authorList>
    </citation>
    <scope>NUCLEOTIDE SEQUENCE [LARGE SCALE GENOMIC DNA]</scope>
    <source>
        <strain evidence="8">IM1</strain>
    </source>
</reference>
<evidence type="ECO:0000313" key="7">
    <source>
        <dbReference type="EMBL" id="QJD31433.1"/>
    </source>
</evidence>
<dbReference type="KEGG" id="metu:GNH96_12485"/>
<keyword evidence="8" id="KW-1185">Reference proteome</keyword>
<keyword evidence="5 6" id="KW-0472">Membrane</keyword>
<dbReference type="InterPro" id="IPR002781">
    <property type="entry name" value="TM_pro_TauE-like"/>
</dbReference>
<dbReference type="AlphaFoldDB" id="A0A858QC87"/>
<dbReference type="PANTHER" id="PTHR43701">
    <property type="entry name" value="MEMBRANE TRANSPORTER PROTEIN MJ0441-RELATED"/>
    <property type="match status" value="1"/>
</dbReference>
<organism evidence="7 8">
    <name type="scientific">Methylococcus geothermalis</name>
    <dbReference type="NCBI Taxonomy" id="2681310"/>
    <lineage>
        <taxon>Bacteria</taxon>
        <taxon>Pseudomonadati</taxon>
        <taxon>Pseudomonadota</taxon>
        <taxon>Gammaproteobacteria</taxon>
        <taxon>Methylococcales</taxon>
        <taxon>Methylococcaceae</taxon>
        <taxon>Methylococcus</taxon>
    </lineage>
</organism>
<dbReference type="GO" id="GO:0005886">
    <property type="term" value="C:plasma membrane"/>
    <property type="evidence" value="ECO:0007669"/>
    <property type="project" value="UniProtKB-SubCell"/>
</dbReference>
<feature type="transmembrane region" description="Helical" evidence="6">
    <location>
        <begin position="230"/>
        <end position="248"/>
    </location>
</feature>
<dbReference type="Proteomes" id="UP000503004">
    <property type="component" value="Chromosome"/>
</dbReference>
<evidence type="ECO:0000256" key="6">
    <source>
        <dbReference type="RuleBase" id="RU363041"/>
    </source>
</evidence>
<name>A0A858QC87_9GAMM</name>
<evidence type="ECO:0000256" key="5">
    <source>
        <dbReference type="ARBA" id="ARBA00023136"/>
    </source>
</evidence>
<evidence type="ECO:0000256" key="2">
    <source>
        <dbReference type="ARBA" id="ARBA00009142"/>
    </source>
</evidence>
<dbReference type="EMBL" id="CP046565">
    <property type="protein sequence ID" value="QJD31433.1"/>
    <property type="molecule type" value="Genomic_DNA"/>
</dbReference>
<comment type="similarity">
    <text evidence="2 6">Belongs to the 4-toluene sulfonate uptake permease (TSUP) (TC 2.A.102) family.</text>
</comment>
<dbReference type="RefSeq" id="WP_169603990.1">
    <property type="nucleotide sequence ID" value="NZ_CP046565.1"/>
</dbReference>
<feature type="transmembrane region" description="Helical" evidence="6">
    <location>
        <begin position="90"/>
        <end position="113"/>
    </location>
</feature>
<feature type="transmembrane region" description="Helical" evidence="6">
    <location>
        <begin position="133"/>
        <end position="160"/>
    </location>
</feature>
<feature type="transmembrane region" description="Helical" evidence="6">
    <location>
        <begin position="42"/>
        <end position="59"/>
    </location>
</feature>
<dbReference type="PANTHER" id="PTHR43701:SF2">
    <property type="entry name" value="MEMBRANE TRANSPORTER PROTEIN YJNA-RELATED"/>
    <property type="match status" value="1"/>
</dbReference>
<comment type="subcellular location">
    <subcellularLocation>
        <location evidence="6">Cell membrane</location>
        <topology evidence="6">Multi-pass membrane protein</topology>
    </subcellularLocation>
    <subcellularLocation>
        <location evidence="1">Membrane</location>
        <topology evidence="1">Multi-pass membrane protein</topology>
    </subcellularLocation>
</comment>
<sequence>MTLVLALALGIGVLLGLLGGGGSVLMVPMLVYVAGFAPKEAITTSLVVVGMTSLTALVGHVRHGRVCWKMGAVFGLAGMAGAYGGGRAAAALPGGILLILFGLMMLATSMAMLRGRRGGDVPAGKAPVCPLRLPLFAVLFDGGLVGASTGLVGAGGGFMVVPALNLLGRLPMHAAVATSLLVVAMNSLAALLGYAGHVQVRSDLAVPIAGAAVAGSLLGGWLAGRLGGTILRRLFGGFVALIAVFVMYRELTPERLDEIGALVSAHPDFFRGAAAVLVAMLLSRVRGWLHSRYFGAGRTVP</sequence>
<dbReference type="Pfam" id="PF01925">
    <property type="entry name" value="TauE"/>
    <property type="match status" value="1"/>
</dbReference>
<keyword evidence="6" id="KW-1003">Cell membrane</keyword>
<feature type="transmembrane region" description="Helical" evidence="6">
    <location>
        <begin position="204"/>
        <end position="224"/>
    </location>
</feature>
<dbReference type="InterPro" id="IPR051598">
    <property type="entry name" value="TSUP/Inactive_protease-like"/>
</dbReference>
<evidence type="ECO:0000313" key="8">
    <source>
        <dbReference type="Proteomes" id="UP000503004"/>
    </source>
</evidence>
<gene>
    <name evidence="7" type="ORF">GNH96_12485</name>
</gene>
<keyword evidence="3 6" id="KW-0812">Transmembrane</keyword>
<feature type="transmembrane region" description="Helical" evidence="6">
    <location>
        <begin position="269"/>
        <end position="289"/>
    </location>
</feature>
<keyword evidence="4 6" id="KW-1133">Transmembrane helix</keyword>
<evidence type="ECO:0000256" key="4">
    <source>
        <dbReference type="ARBA" id="ARBA00022989"/>
    </source>
</evidence>
<protein>
    <recommendedName>
        <fullName evidence="6">Probable membrane transporter protein</fullName>
    </recommendedName>
</protein>
<proteinExistence type="inferred from homology"/>
<accession>A0A858QC87</accession>
<feature type="transmembrane region" description="Helical" evidence="6">
    <location>
        <begin position="172"/>
        <end position="192"/>
    </location>
</feature>